<proteinExistence type="inferred from homology"/>
<gene>
    <name evidence="8" type="ORF">SAMN05421853_10878</name>
</gene>
<dbReference type="GO" id="GO:0005886">
    <property type="term" value="C:plasma membrane"/>
    <property type="evidence" value="ECO:0007669"/>
    <property type="project" value="UniProtKB-SubCell"/>
</dbReference>
<keyword evidence="3" id="KW-1003">Cell membrane</keyword>
<keyword evidence="7" id="KW-0813">Transport</keyword>
<evidence type="ECO:0000256" key="2">
    <source>
        <dbReference type="ARBA" id="ARBA00005811"/>
    </source>
</evidence>
<comment type="subcellular location">
    <subcellularLocation>
        <location evidence="1">Cell membrane</location>
        <topology evidence="1">Single-pass membrane protein</topology>
    </subcellularLocation>
    <subcellularLocation>
        <location evidence="7">Cell membrane</location>
        <topology evidence="7">Single-pass type II membrane protein</topology>
    </subcellularLocation>
</comment>
<dbReference type="Proteomes" id="UP000243106">
    <property type="component" value="Unassembled WGS sequence"/>
</dbReference>
<sequence length="133" mass="14276">MRTRPKRAAREPTIALINIVFLMLVFFMVAGTLAAPLDGDVTLVETQDLEGRAPPDALVVHADGRLSYRGRDVVSAGAYLELSEAETRPGEDGPTIRIVPDRNLDASALVRIAGELRSAGAARVLVVTERGLE</sequence>
<keyword evidence="6" id="KW-0472">Membrane</keyword>
<evidence type="ECO:0000256" key="4">
    <source>
        <dbReference type="ARBA" id="ARBA00022692"/>
    </source>
</evidence>
<protein>
    <submittedName>
        <fullName evidence="8">Biopolymer transport protein ExbD</fullName>
    </submittedName>
</protein>
<comment type="similarity">
    <text evidence="2 7">Belongs to the ExbD/TolR family.</text>
</comment>
<dbReference type="EMBL" id="FOXV01000008">
    <property type="protein sequence ID" value="SFQ52484.1"/>
    <property type="molecule type" value="Genomic_DNA"/>
</dbReference>
<dbReference type="STRING" id="93684.SAMN05421853_10878"/>
<dbReference type="InterPro" id="IPR003400">
    <property type="entry name" value="ExbD"/>
</dbReference>
<accession>A0A1I5Z7Q8</accession>
<evidence type="ECO:0000313" key="9">
    <source>
        <dbReference type="Proteomes" id="UP000243106"/>
    </source>
</evidence>
<keyword evidence="4 7" id="KW-0812">Transmembrane</keyword>
<evidence type="ECO:0000256" key="6">
    <source>
        <dbReference type="ARBA" id="ARBA00023136"/>
    </source>
</evidence>
<dbReference type="GO" id="GO:0015031">
    <property type="term" value="P:protein transport"/>
    <property type="evidence" value="ECO:0007669"/>
    <property type="project" value="UniProtKB-KW"/>
</dbReference>
<evidence type="ECO:0000256" key="1">
    <source>
        <dbReference type="ARBA" id="ARBA00004162"/>
    </source>
</evidence>
<name>A0A1I5Z7Q8_9RHOB</name>
<dbReference type="GO" id="GO:0022857">
    <property type="term" value="F:transmembrane transporter activity"/>
    <property type="evidence" value="ECO:0007669"/>
    <property type="project" value="InterPro"/>
</dbReference>
<reference evidence="9" key="1">
    <citation type="submission" date="2016-10" db="EMBL/GenBank/DDBJ databases">
        <authorList>
            <person name="Varghese N."/>
            <person name="Submissions S."/>
        </authorList>
    </citation>
    <scope>NUCLEOTIDE SEQUENCE [LARGE SCALE GENOMIC DNA]</scope>
    <source>
        <strain evidence="9">JCM 10271</strain>
    </source>
</reference>
<keyword evidence="7" id="KW-0653">Protein transport</keyword>
<dbReference type="Pfam" id="PF02472">
    <property type="entry name" value="ExbD"/>
    <property type="match status" value="1"/>
</dbReference>
<evidence type="ECO:0000256" key="5">
    <source>
        <dbReference type="ARBA" id="ARBA00022989"/>
    </source>
</evidence>
<evidence type="ECO:0000256" key="3">
    <source>
        <dbReference type="ARBA" id="ARBA00022475"/>
    </source>
</evidence>
<dbReference type="AlphaFoldDB" id="A0A1I5Z7Q8"/>
<keyword evidence="5" id="KW-1133">Transmembrane helix</keyword>
<organism evidence="8 9">
    <name type="scientific">Roseivivax halotolerans</name>
    <dbReference type="NCBI Taxonomy" id="93684"/>
    <lineage>
        <taxon>Bacteria</taxon>
        <taxon>Pseudomonadati</taxon>
        <taxon>Pseudomonadota</taxon>
        <taxon>Alphaproteobacteria</taxon>
        <taxon>Rhodobacterales</taxon>
        <taxon>Roseobacteraceae</taxon>
        <taxon>Roseivivax</taxon>
    </lineage>
</organism>
<dbReference type="RefSeq" id="WP_093012589.1">
    <property type="nucleotide sequence ID" value="NZ_FOXV01000008.1"/>
</dbReference>
<evidence type="ECO:0000313" key="8">
    <source>
        <dbReference type="EMBL" id="SFQ52484.1"/>
    </source>
</evidence>
<keyword evidence="9" id="KW-1185">Reference proteome</keyword>
<evidence type="ECO:0000256" key="7">
    <source>
        <dbReference type="RuleBase" id="RU003879"/>
    </source>
</evidence>